<dbReference type="InterPro" id="IPR035940">
    <property type="entry name" value="CAP_sf"/>
</dbReference>
<accession>C0GGL9</accession>
<keyword evidence="3" id="KW-1185">Reference proteome</keyword>
<dbReference type="Gene3D" id="3.40.33.10">
    <property type="entry name" value="CAP"/>
    <property type="match status" value="1"/>
</dbReference>
<protein>
    <submittedName>
        <fullName evidence="2">SCP-like extracellular</fullName>
    </submittedName>
</protein>
<dbReference type="EMBL" id="ACJM01000007">
    <property type="protein sequence ID" value="EEG77460.1"/>
    <property type="molecule type" value="Genomic_DNA"/>
</dbReference>
<dbReference type="Pfam" id="PF00188">
    <property type="entry name" value="CAP"/>
    <property type="match status" value="1"/>
</dbReference>
<dbReference type="InterPro" id="IPR014044">
    <property type="entry name" value="CAP_dom"/>
</dbReference>
<dbReference type="AlphaFoldDB" id="C0GGL9"/>
<dbReference type="SUPFAM" id="SSF55797">
    <property type="entry name" value="PR-1-like"/>
    <property type="match status" value="1"/>
</dbReference>
<dbReference type="Gene3D" id="3.40.50.12090">
    <property type="match status" value="1"/>
</dbReference>
<dbReference type="OrthoDB" id="3268660at2"/>
<dbReference type="Proteomes" id="UP000006443">
    <property type="component" value="Unassembled WGS sequence"/>
</dbReference>
<dbReference type="CDD" id="cd05379">
    <property type="entry name" value="CAP_bacterial"/>
    <property type="match status" value="1"/>
</dbReference>
<feature type="domain" description="SCP" evidence="1">
    <location>
        <begin position="328"/>
        <end position="447"/>
    </location>
</feature>
<dbReference type="eggNOG" id="COG2340">
    <property type="taxonomic scope" value="Bacteria"/>
</dbReference>
<sequence length="451" mass="48897">MKMHSAKICVLLTFLFIFFTATITEAATHRLYGSNRYETAVEISRSGWDAAHTVLIARGDDFPDALAGTPLAYQHDAPILLTQPNSLNPLTAAEVDRLGAKKAIILGGYAAVSQAVEDQLTNMGLTVERIGGTNRYETAQLIAENMPSSNTAIIAYGQDFPDALSIASYAAINGYPILLSTTDSLPSATQSALTGISNTIVIGGSRVISNSVLSSLPEPQRIAGSSRFETVEQIFQTLDISTDKAYIATALNFADALTGSALAAKEHTAILLVQPEQIPQSIQTIVNDTGITKFTILGGEKAVSANAVNLLASALNPPLPERIQRVFDLTNLEREKHGLAPLQYHAELSEVAEIKSKDMYDNQYFDHNSPIYGSPFDMMSHYGISYTRAAENLAAGFLSPQTLVNAWMNSPGHRANILNPNLTHIGIGYYYNANDPSNLRHYWTQMFIAPQ</sequence>
<dbReference type="InterPro" id="IPR051922">
    <property type="entry name" value="Bact_Sporulation_Assoc"/>
</dbReference>
<evidence type="ECO:0000313" key="3">
    <source>
        <dbReference type="Proteomes" id="UP000006443"/>
    </source>
</evidence>
<comment type="caution">
    <text evidence="2">The sequence shown here is derived from an EMBL/GenBank/DDBJ whole genome shotgun (WGS) entry which is preliminary data.</text>
</comment>
<dbReference type="STRING" id="555088.DealDRAFT_1583"/>
<evidence type="ECO:0000259" key="1">
    <source>
        <dbReference type="Pfam" id="PF00188"/>
    </source>
</evidence>
<gene>
    <name evidence="2" type="ORF">DealDRAFT_1583</name>
</gene>
<dbReference type="Pfam" id="PF04122">
    <property type="entry name" value="CW_binding_2"/>
    <property type="match status" value="3"/>
</dbReference>
<dbReference type="InterPro" id="IPR007253">
    <property type="entry name" value="Cell_wall-bd_2"/>
</dbReference>
<dbReference type="RefSeq" id="WP_008516438.1">
    <property type="nucleotide sequence ID" value="NZ_ACJM01000007.1"/>
</dbReference>
<dbReference type="eggNOG" id="COG2247">
    <property type="taxonomic scope" value="Bacteria"/>
</dbReference>
<proteinExistence type="predicted"/>
<organism evidence="2 3">
    <name type="scientific">Dethiobacter alkaliphilus AHT 1</name>
    <dbReference type="NCBI Taxonomy" id="555088"/>
    <lineage>
        <taxon>Bacteria</taxon>
        <taxon>Bacillati</taxon>
        <taxon>Bacillota</taxon>
        <taxon>Dethiobacteria</taxon>
        <taxon>Dethiobacterales</taxon>
        <taxon>Dethiobacteraceae</taxon>
        <taxon>Dethiobacter</taxon>
    </lineage>
</organism>
<evidence type="ECO:0000313" key="2">
    <source>
        <dbReference type="EMBL" id="EEG77460.1"/>
    </source>
</evidence>
<dbReference type="PANTHER" id="PTHR30032:SF8">
    <property type="entry name" value="GERMINATION-SPECIFIC N-ACETYLMURAMOYL-L-ALANINE AMIDASE"/>
    <property type="match status" value="1"/>
</dbReference>
<dbReference type="PANTHER" id="PTHR30032">
    <property type="entry name" value="N-ACETYLMURAMOYL-L-ALANINE AMIDASE-RELATED"/>
    <property type="match status" value="1"/>
</dbReference>
<name>C0GGL9_DETAL</name>
<reference evidence="2 3" key="1">
    <citation type="submission" date="2009-02" db="EMBL/GenBank/DDBJ databases">
        <title>Sequencing of the draft genome and assembly of Dethiobacter alkaliphilus AHT 1.</title>
        <authorList>
            <consortium name="US DOE Joint Genome Institute (JGI-PGF)"/>
            <person name="Lucas S."/>
            <person name="Copeland A."/>
            <person name="Lapidus A."/>
            <person name="Glavina del Rio T."/>
            <person name="Dalin E."/>
            <person name="Tice H."/>
            <person name="Bruce D."/>
            <person name="Goodwin L."/>
            <person name="Pitluck S."/>
            <person name="Larimer F."/>
            <person name="Land M.L."/>
            <person name="Hauser L."/>
            <person name="Muyzer G."/>
        </authorList>
    </citation>
    <scope>NUCLEOTIDE SEQUENCE [LARGE SCALE GENOMIC DNA]</scope>
    <source>
        <strain evidence="2 3">AHT 1</strain>
    </source>
</reference>